<sequence>MDHRGTGRSTLLDCVSATTDDSLLGGEIDPSEVDECAQDLQHKFGDLSSFSITSAATDIATFITESTNGQNTTVCGVSYGSTLVERLMHLKAPTVTGYVLDGVATTSAAAKDKFPFISMNDRDFGEVADTFLDLCANDEDCSRHFKSTSLPDLLQQLFEKFDKEPNSTCAQLVSVQGAFDPPSLSLRATLGSALLDSTMRAFIPPLVYRLNLCEEGDVTVLKPIFSSTEPQVETEPQGLAYVSVLLYNLINFSEVYEKPAPSFAVLEERSAHATMNGGVGLDKTNRL</sequence>
<comment type="similarity">
    <text evidence="1">Belongs to the AB hydrolase superfamily.</text>
</comment>
<evidence type="ECO:0000313" key="3">
    <source>
        <dbReference type="Proteomes" id="UP001162060"/>
    </source>
</evidence>
<organism evidence="2 3">
    <name type="scientific">Peronospora matthiolae</name>
    <dbReference type="NCBI Taxonomy" id="2874970"/>
    <lineage>
        <taxon>Eukaryota</taxon>
        <taxon>Sar</taxon>
        <taxon>Stramenopiles</taxon>
        <taxon>Oomycota</taxon>
        <taxon>Peronosporomycetes</taxon>
        <taxon>Peronosporales</taxon>
        <taxon>Peronosporaceae</taxon>
        <taxon>Peronospora</taxon>
    </lineage>
</organism>
<evidence type="ECO:0008006" key="4">
    <source>
        <dbReference type="Google" id="ProtNLM"/>
    </source>
</evidence>
<dbReference type="SUPFAM" id="SSF53474">
    <property type="entry name" value="alpha/beta-Hydrolases"/>
    <property type="match status" value="1"/>
</dbReference>
<protein>
    <recommendedName>
        <fullName evidence="4">AB hydrolase-1 domain-containing protein</fullName>
    </recommendedName>
</protein>
<evidence type="ECO:0000256" key="1">
    <source>
        <dbReference type="ARBA" id="ARBA00008645"/>
    </source>
</evidence>
<dbReference type="Proteomes" id="UP001162060">
    <property type="component" value="Unassembled WGS sequence"/>
</dbReference>
<comment type="caution">
    <text evidence="2">The sequence shown here is derived from an EMBL/GenBank/DDBJ whole genome shotgun (WGS) entry which is preliminary data.</text>
</comment>
<dbReference type="PANTHER" id="PTHR43039">
    <property type="entry name" value="ESTERASE-RELATED"/>
    <property type="match status" value="1"/>
</dbReference>
<reference evidence="2" key="1">
    <citation type="submission" date="2024-01" db="EMBL/GenBank/DDBJ databases">
        <authorList>
            <person name="Webb A."/>
        </authorList>
    </citation>
    <scope>NUCLEOTIDE SEQUENCE</scope>
    <source>
        <strain evidence="2">Pm1</strain>
    </source>
</reference>
<evidence type="ECO:0000313" key="2">
    <source>
        <dbReference type="EMBL" id="CAK7923192.1"/>
    </source>
</evidence>
<dbReference type="EMBL" id="CAKLBY020000067">
    <property type="protein sequence ID" value="CAK7923192.1"/>
    <property type="molecule type" value="Genomic_DNA"/>
</dbReference>
<dbReference type="InterPro" id="IPR029058">
    <property type="entry name" value="AB_hydrolase_fold"/>
</dbReference>
<proteinExistence type="inferred from homology"/>
<accession>A0AAV1TNN9</accession>
<name>A0AAV1TNN9_9STRA</name>
<dbReference type="Gene3D" id="3.40.50.1820">
    <property type="entry name" value="alpha/beta hydrolase"/>
    <property type="match status" value="1"/>
</dbReference>
<dbReference type="AlphaFoldDB" id="A0AAV1TNN9"/>
<gene>
    <name evidence="2" type="ORF">PM001_LOCUS8342</name>
</gene>